<gene>
    <name evidence="1" type="ORF">GN244_ATG13151</name>
</gene>
<dbReference type="Proteomes" id="UP000602510">
    <property type="component" value="Unassembled WGS sequence"/>
</dbReference>
<evidence type="ECO:0000313" key="2">
    <source>
        <dbReference type="Proteomes" id="UP000602510"/>
    </source>
</evidence>
<protein>
    <submittedName>
        <fullName evidence="1">Uncharacterized protein</fullName>
    </submittedName>
</protein>
<reference evidence="1" key="1">
    <citation type="submission" date="2020-04" db="EMBL/GenBank/DDBJ databases">
        <title>Hybrid Assembly of Korean Phytophthora infestans isolates.</title>
        <authorList>
            <person name="Prokchorchik M."/>
            <person name="Lee Y."/>
            <person name="Seo J."/>
            <person name="Cho J.-H."/>
            <person name="Park Y.-E."/>
            <person name="Jang D.-C."/>
            <person name="Im J.-S."/>
            <person name="Choi J.-G."/>
            <person name="Park H.-J."/>
            <person name="Lee G.-B."/>
            <person name="Lee Y.-G."/>
            <person name="Hong S.-Y."/>
            <person name="Cho K."/>
            <person name="Sohn K.H."/>
        </authorList>
    </citation>
    <scope>NUCLEOTIDE SEQUENCE</scope>
    <source>
        <strain evidence="1">KR_1_A1</strain>
    </source>
</reference>
<dbReference type="AlphaFoldDB" id="A0A833VZ08"/>
<proteinExistence type="predicted"/>
<comment type="caution">
    <text evidence="1">The sequence shown here is derived from an EMBL/GenBank/DDBJ whole genome shotgun (WGS) entry which is preliminary data.</text>
</comment>
<accession>A0A833VZ08</accession>
<name>A0A833VZ08_PHYIN</name>
<dbReference type="EMBL" id="WSZM01000341">
    <property type="protein sequence ID" value="KAF4034864.1"/>
    <property type="molecule type" value="Genomic_DNA"/>
</dbReference>
<organism evidence="1 2">
    <name type="scientific">Phytophthora infestans</name>
    <name type="common">Potato late blight agent</name>
    <name type="synonym">Botrytis infestans</name>
    <dbReference type="NCBI Taxonomy" id="4787"/>
    <lineage>
        <taxon>Eukaryota</taxon>
        <taxon>Sar</taxon>
        <taxon>Stramenopiles</taxon>
        <taxon>Oomycota</taxon>
        <taxon>Peronosporomycetes</taxon>
        <taxon>Peronosporales</taxon>
        <taxon>Peronosporaceae</taxon>
        <taxon>Phytophthora</taxon>
    </lineage>
</organism>
<keyword evidence="2" id="KW-1185">Reference proteome</keyword>
<sequence>MNRVTGRRGTTGFTALFDIPLSDHYFKKHRPGFVRSLNEQPSMLQLRTVATRWTQSTELQTNVTHPSVAVGD</sequence>
<evidence type="ECO:0000313" key="1">
    <source>
        <dbReference type="EMBL" id="KAF4034864.1"/>
    </source>
</evidence>